<evidence type="ECO:0000256" key="2">
    <source>
        <dbReference type="ARBA" id="ARBA00011022"/>
    </source>
</evidence>
<evidence type="ECO:0008006" key="7">
    <source>
        <dbReference type="Google" id="ProtNLM"/>
    </source>
</evidence>
<sequence>MGKPSSRADATTTRADRKFEKKVQFYAKVRDTVASLTAQKAITKKKPRSRQKKLKAYDLSSLTEFLPDLKPSQQRAALPSKLNSKTRQNLVLKEGNQLRTVLSHPAFQSDPLGSIYQHLQNTQPVSDKKPKPKDNKSGNKKAKRKKSKASRGPQSMEV</sequence>
<dbReference type="Proteomes" id="UP001630127">
    <property type="component" value="Unassembled WGS sequence"/>
</dbReference>
<accession>A0ABD2ZC56</accession>
<comment type="caution">
    <text evidence="5">The sequence shown here is derived from an EMBL/GenBank/DDBJ whole genome shotgun (WGS) entry which is preliminary data.</text>
</comment>
<evidence type="ECO:0000256" key="1">
    <source>
        <dbReference type="ARBA" id="ARBA00004604"/>
    </source>
</evidence>
<evidence type="ECO:0000313" key="6">
    <source>
        <dbReference type="Proteomes" id="UP001630127"/>
    </source>
</evidence>
<gene>
    <name evidence="5" type="ORF">ACH5RR_022215</name>
</gene>
<protein>
    <recommendedName>
        <fullName evidence="7">Ribosome biogenesis protein slx9-like</fullName>
    </recommendedName>
</protein>
<dbReference type="PANTHER" id="PTHR31109">
    <property type="entry name" value="PROTEIN FAM207A"/>
    <property type="match status" value="1"/>
</dbReference>
<keyword evidence="6" id="KW-1185">Reference proteome</keyword>
<keyword evidence="3" id="KW-0539">Nucleus</keyword>
<proteinExistence type="inferred from homology"/>
<feature type="region of interest" description="Disordered" evidence="4">
    <location>
        <begin position="102"/>
        <end position="158"/>
    </location>
</feature>
<dbReference type="GO" id="GO:0005730">
    <property type="term" value="C:nucleolus"/>
    <property type="evidence" value="ECO:0007669"/>
    <property type="project" value="UniProtKB-SubCell"/>
</dbReference>
<comment type="subcellular location">
    <subcellularLocation>
        <location evidence="1">Nucleus</location>
        <location evidence="1">Nucleolus</location>
    </subcellularLocation>
</comment>
<evidence type="ECO:0000313" key="5">
    <source>
        <dbReference type="EMBL" id="KAL3515313.1"/>
    </source>
</evidence>
<evidence type="ECO:0000256" key="3">
    <source>
        <dbReference type="ARBA" id="ARBA00023242"/>
    </source>
</evidence>
<comment type="similarity">
    <text evidence="2">Belongs to the SLX9 family.</text>
</comment>
<feature type="compositionally biased region" description="Polar residues" evidence="4">
    <location>
        <begin position="71"/>
        <end position="88"/>
    </location>
</feature>
<organism evidence="5 6">
    <name type="scientific">Cinchona calisaya</name>
    <dbReference type="NCBI Taxonomy" id="153742"/>
    <lineage>
        <taxon>Eukaryota</taxon>
        <taxon>Viridiplantae</taxon>
        <taxon>Streptophyta</taxon>
        <taxon>Embryophyta</taxon>
        <taxon>Tracheophyta</taxon>
        <taxon>Spermatophyta</taxon>
        <taxon>Magnoliopsida</taxon>
        <taxon>eudicotyledons</taxon>
        <taxon>Gunneridae</taxon>
        <taxon>Pentapetalae</taxon>
        <taxon>asterids</taxon>
        <taxon>lamiids</taxon>
        <taxon>Gentianales</taxon>
        <taxon>Rubiaceae</taxon>
        <taxon>Cinchonoideae</taxon>
        <taxon>Cinchoneae</taxon>
        <taxon>Cinchona</taxon>
    </lineage>
</organism>
<evidence type="ECO:0000256" key="4">
    <source>
        <dbReference type="SAM" id="MobiDB-lite"/>
    </source>
</evidence>
<dbReference type="AlphaFoldDB" id="A0ABD2ZC56"/>
<name>A0ABD2ZC56_9GENT</name>
<feature type="region of interest" description="Disordered" evidence="4">
    <location>
        <begin position="69"/>
        <end position="88"/>
    </location>
</feature>
<dbReference type="InterPro" id="IPR028160">
    <property type="entry name" value="Slx9-like"/>
</dbReference>
<dbReference type="PANTHER" id="PTHR31109:SF2">
    <property type="entry name" value="RIBOSOME BIOGENESIS PROTEIN SLX9 HOMOLOG"/>
    <property type="match status" value="1"/>
</dbReference>
<dbReference type="Pfam" id="PF15341">
    <property type="entry name" value="SLX9"/>
    <property type="match status" value="1"/>
</dbReference>
<feature type="compositionally biased region" description="Basic and acidic residues" evidence="4">
    <location>
        <begin position="126"/>
        <end position="137"/>
    </location>
</feature>
<reference evidence="5 6" key="1">
    <citation type="submission" date="2024-11" db="EMBL/GenBank/DDBJ databases">
        <title>A near-complete genome assembly of Cinchona calisaya.</title>
        <authorList>
            <person name="Lian D.C."/>
            <person name="Zhao X.W."/>
            <person name="Wei L."/>
        </authorList>
    </citation>
    <scope>NUCLEOTIDE SEQUENCE [LARGE SCALE GENOMIC DNA]</scope>
    <source>
        <tissue evidence="5">Nenye</tissue>
    </source>
</reference>
<dbReference type="EMBL" id="JBJUIK010000010">
    <property type="protein sequence ID" value="KAL3515313.1"/>
    <property type="molecule type" value="Genomic_DNA"/>
</dbReference>
<feature type="compositionally biased region" description="Basic residues" evidence="4">
    <location>
        <begin position="138"/>
        <end position="149"/>
    </location>
</feature>